<keyword evidence="5 11" id="KW-0805">Transcription regulation</keyword>
<keyword evidence="7 11" id="KW-0804">Transcription</keyword>
<keyword evidence="17" id="KW-1185">Reference proteome</keyword>
<evidence type="ECO:0000256" key="6">
    <source>
        <dbReference type="ARBA" id="ARBA00023159"/>
    </source>
</evidence>
<evidence type="ECO:0000259" key="15">
    <source>
        <dbReference type="Pfam" id="PF18296"/>
    </source>
</evidence>
<proteinExistence type="inferred from homology"/>
<dbReference type="Pfam" id="PF06333">
    <property type="entry name" value="Med13_C"/>
    <property type="match status" value="1"/>
</dbReference>
<feature type="domain" description="Mediator complex subunit Med13 C-terminal" evidence="13">
    <location>
        <begin position="1154"/>
        <end position="1484"/>
    </location>
</feature>
<dbReference type="GeneID" id="81405628"/>
<dbReference type="EMBL" id="JAPQKL010000005">
    <property type="protein sequence ID" value="KAJ5129675.1"/>
    <property type="molecule type" value="Genomic_DNA"/>
</dbReference>
<organism evidence="16 17">
    <name type="scientific">Penicillium bovifimosum</name>
    <dbReference type="NCBI Taxonomy" id="126998"/>
    <lineage>
        <taxon>Eukaryota</taxon>
        <taxon>Fungi</taxon>
        <taxon>Dikarya</taxon>
        <taxon>Ascomycota</taxon>
        <taxon>Pezizomycotina</taxon>
        <taxon>Eurotiomycetes</taxon>
        <taxon>Eurotiomycetidae</taxon>
        <taxon>Eurotiales</taxon>
        <taxon>Aspergillaceae</taxon>
        <taxon>Penicillium</taxon>
    </lineage>
</organism>
<keyword evidence="8 11" id="KW-0539">Nucleus</keyword>
<evidence type="ECO:0000256" key="5">
    <source>
        <dbReference type="ARBA" id="ARBA00023015"/>
    </source>
</evidence>
<feature type="domain" description="MID" evidence="15">
    <location>
        <begin position="978"/>
        <end position="1144"/>
    </location>
</feature>
<feature type="compositionally biased region" description="Pro residues" evidence="12">
    <location>
        <begin position="922"/>
        <end position="934"/>
    </location>
</feature>
<dbReference type="Proteomes" id="UP001149079">
    <property type="component" value="Unassembled WGS sequence"/>
</dbReference>
<dbReference type="Pfam" id="PF11597">
    <property type="entry name" value="Med13_N"/>
    <property type="match status" value="1"/>
</dbReference>
<feature type="compositionally biased region" description="Polar residues" evidence="12">
    <location>
        <begin position="409"/>
        <end position="420"/>
    </location>
</feature>
<evidence type="ECO:0000259" key="13">
    <source>
        <dbReference type="Pfam" id="PF06333"/>
    </source>
</evidence>
<evidence type="ECO:0000256" key="11">
    <source>
        <dbReference type="RuleBase" id="RU364134"/>
    </source>
</evidence>
<name>A0A9W9GT91_9EURO</name>
<evidence type="ECO:0000256" key="1">
    <source>
        <dbReference type="ARBA" id="ARBA00004123"/>
    </source>
</evidence>
<feature type="region of interest" description="Disordered" evidence="12">
    <location>
        <begin position="466"/>
        <end position="514"/>
    </location>
</feature>
<dbReference type="RefSeq" id="XP_056520054.1">
    <property type="nucleotide sequence ID" value="XM_056666458.1"/>
</dbReference>
<comment type="function">
    <text evidence="9 11">Component of the SRB8-11 complex. The SRB8-11 complex is a regulatory module of the Mediator complex which is itself involved in regulation of basal and activated RNA polymerase II-dependent transcription. The SRB8-11 complex may be involved in the transcriptional repression of a subset of genes regulated by Mediator. It may inhibit the association of the Mediator complex with RNA polymerase II to form the holoenzyme complex.</text>
</comment>
<evidence type="ECO:0000256" key="4">
    <source>
        <dbReference type="ARBA" id="ARBA00022491"/>
    </source>
</evidence>
<dbReference type="PANTHER" id="PTHR48249">
    <property type="entry name" value="MEDIATOR OF RNA POLYMERASE II TRANSCRIPTION SUBUNIT 13"/>
    <property type="match status" value="1"/>
</dbReference>
<feature type="domain" description="Mediator complex subunit Med13 N-terminal" evidence="14">
    <location>
        <begin position="1"/>
        <end position="370"/>
    </location>
</feature>
<dbReference type="GO" id="GO:0016592">
    <property type="term" value="C:mediator complex"/>
    <property type="evidence" value="ECO:0007669"/>
    <property type="project" value="InterPro"/>
</dbReference>
<dbReference type="InterPro" id="IPR041285">
    <property type="entry name" value="MID_MedPIWI"/>
</dbReference>
<dbReference type="InterPro" id="IPR051139">
    <property type="entry name" value="Mediator_complx_sub13"/>
</dbReference>
<feature type="region of interest" description="Disordered" evidence="12">
    <location>
        <begin position="656"/>
        <end position="675"/>
    </location>
</feature>
<sequence length="1495" mass="163974">MDFPGGANTNIHLVDGFSNIYWRIYTEDAGITNNPQDGPANGYTILKHLSRLKDLEARLRNLNCLASCPRRLGLWIFSPTPDFKSLEPLYVKGSDTESNNKIVVGTTILKVSASGSVSSLDLVKGLSSDNQNQQGSQPAGQPRSNQGQSSSRRQDGYNSSAAIYASFISAVTGAISLQLIRRHAALPLGSRTLFTAVATPGYESPFINNDSILSDSCLTTLNVQLTVGGTITVSTQTISQTGIMRLCSSRDNVAHLLDMQPGIDIWLCPNGTIARLVTANTESPSVSSPGHPAAVNMASKRTQWKMDVAQWLRNFGLHVDSIEDESWVEVEVWEPFFARLAGEAWRHSDDNQSTLPLKRMLWPARYCFRRATSSHFSAGPRISLLDEPLDFAEQWFTMASSLKLDHTAHTTQNTSATQDIQPKGQDMPSPSKTDNLENIESLSRIAQYPDLQNTNLVYPTPPDGAVAVGLNNPNPSEAFVEESDPGLPHVTQRSPTEEAPGSDTSPFQDNGLGVGTGRYDASDEEDLFGEMNDRDFGSKGITDADFSFFDDPGFEGMSCDPPQEDAGETVEPSPPPDIEADAMAVHGDQSPVQQPVITTQPEPREMTASPINVEVSQDVDEPKIPKETIHSPTDRESQTISPPLSPVEVKRILFPKPEPESSEIPTNNREQGHYNPVTFRKKLGDWDQKYGAAGKFWFSSGGALDTRQASAIPIIGIPPRERVGKNVSGSAQERSKVDQSIIQSESIQRSASVTSDSSDDSIDITSEHVSTPATVPSMPTLKRKRAPSDSEILSVASPEKTAPGTEASPTETARNSTFLGNFLANFSDWTLTGYFSASPPQQLPVLARREGQLEIAQLLVDQITQSSLKHPLDGTIGLFDIESQFLSLQTLDDTSLLGEVSRMDLKRYTSLQDEFISSQLQPRPPQHPPPPRIPPKSFITKLSTPHVRVRRGAEYLDALPPAVSFWETFSLQPAHGPKNISAYCLHPPAASKAADVFLDRFGLLYQSCNLGTHTRGENAVAFEAGLKPWKSETSSYESVMRVLKKTCEELGSELSRSLATADNCVVYIINPFTHASALADICCAFWHLFQQLVADCERRQARHVNELVLQIIPLEFVMSSDSLAMPPQTDYMNLALEVYSRCRPHDEDMGPLLCAPPMLLADRVPRAISFRLTPEMSSPLQEGRGLHIACSKSLDQRWVSVAWSDATGSIQRTMSYCLRYRQTSAARPMSEVRTEIWATTKHIMDRFKARWKVQLATTDPMEPDEVEGETQHSRHRMKITNAFTAWASLADQLNKSRPGSLELTILAVNTIPDLILEPPIPPVSMAMLNILSSSTPVSTPNANTSVASPEQYGTAATPSSAGPTYSAPTPTEMPLETDSEAVITDISDDSWLAILSHRLNSSPHLTEFRPALSSGYLLRRKGATDNDGVFALSVNLIYSPRPPVSHDNVLKDTLSMYRDLGCLARAKGLRSVQNNTLPWHIATALRGQELLSYVF</sequence>
<feature type="region of interest" description="Disordered" evidence="12">
    <location>
        <begin position="608"/>
        <end position="649"/>
    </location>
</feature>
<evidence type="ECO:0000313" key="16">
    <source>
        <dbReference type="EMBL" id="KAJ5129675.1"/>
    </source>
</evidence>
<comment type="subcellular location">
    <subcellularLocation>
        <location evidence="1 11">Nucleus</location>
    </subcellularLocation>
</comment>
<dbReference type="PANTHER" id="PTHR48249:SF3">
    <property type="entry name" value="MEDIATOR OF RNA POLYMERASE II TRANSCRIPTION SUBUNIT 13"/>
    <property type="match status" value="1"/>
</dbReference>
<feature type="region of interest" description="Disordered" evidence="12">
    <location>
        <begin position="1337"/>
        <end position="1369"/>
    </location>
</feature>
<gene>
    <name evidence="16" type="ORF">N7515_005714</name>
</gene>
<keyword evidence="6 11" id="KW-0010">Activator</keyword>
<dbReference type="Pfam" id="PF18296">
    <property type="entry name" value="MID_MedPIWI"/>
    <property type="match status" value="1"/>
</dbReference>
<feature type="compositionally biased region" description="Basic and acidic residues" evidence="12">
    <location>
        <begin position="620"/>
        <end position="637"/>
    </location>
</feature>
<dbReference type="InterPro" id="IPR021643">
    <property type="entry name" value="Mediator_Med13_N"/>
</dbReference>
<feature type="region of interest" description="Disordered" evidence="12">
    <location>
        <begin position="917"/>
        <end position="938"/>
    </location>
</feature>
<dbReference type="GO" id="GO:0003713">
    <property type="term" value="F:transcription coactivator activity"/>
    <property type="evidence" value="ECO:0007669"/>
    <property type="project" value="TreeGrafter"/>
</dbReference>
<feature type="region of interest" description="Disordered" evidence="12">
    <location>
        <begin position="409"/>
        <end position="435"/>
    </location>
</feature>
<comment type="caution">
    <text evidence="16">The sequence shown here is derived from an EMBL/GenBank/DDBJ whole genome shotgun (WGS) entry which is preliminary data.</text>
</comment>
<feature type="compositionally biased region" description="Low complexity" evidence="12">
    <location>
        <begin position="140"/>
        <end position="151"/>
    </location>
</feature>
<feature type="region of interest" description="Disordered" evidence="12">
    <location>
        <begin position="127"/>
        <end position="155"/>
    </location>
</feature>
<feature type="compositionally biased region" description="Polar residues" evidence="12">
    <location>
        <begin position="1354"/>
        <end position="1369"/>
    </location>
</feature>
<evidence type="ECO:0000256" key="12">
    <source>
        <dbReference type="SAM" id="MobiDB-lite"/>
    </source>
</evidence>
<evidence type="ECO:0000256" key="7">
    <source>
        <dbReference type="ARBA" id="ARBA00023163"/>
    </source>
</evidence>
<dbReference type="GO" id="GO:0045944">
    <property type="term" value="P:positive regulation of transcription by RNA polymerase II"/>
    <property type="evidence" value="ECO:0007669"/>
    <property type="project" value="TreeGrafter"/>
</dbReference>
<accession>A0A9W9GT91</accession>
<keyword evidence="4 11" id="KW-0678">Repressor</keyword>
<feature type="region of interest" description="Disordered" evidence="12">
    <location>
        <begin position="723"/>
        <end position="813"/>
    </location>
</feature>
<feature type="compositionally biased region" description="Low complexity" evidence="12">
    <location>
        <begin position="739"/>
        <end position="756"/>
    </location>
</feature>
<evidence type="ECO:0000256" key="3">
    <source>
        <dbReference type="ARBA" id="ARBA00019618"/>
    </source>
</evidence>
<evidence type="ECO:0000259" key="14">
    <source>
        <dbReference type="Pfam" id="PF11597"/>
    </source>
</evidence>
<protein>
    <recommendedName>
        <fullName evidence="3 11">Mediator of RNA polymerase II transcription subunit 13</fullName>
    </recommendedName>
    <alternativeName>
        <fullName evidence="10 11">Mediator complex subunit 13</fullName>
    </alternativeName>
</protein>
<dbReference type="InterPro" id="IPR009401">
    <property type="entry name" value="Med13_C"/>
</dbReference>
<comment type="subunit">
    <text evidence="11">Component of the SRB8-11 complex, which itself associates with the Mediator complex.</text>
</comment>
<evidence type="ECO:0000256" key="10">
    <source>
        <dbReference type="ARBA" id="ARBA00032008"/>
    </source>
</evidence>
<evidence type="ECO:0000256" key="9">
    <source>
        <dbReference type="ARBA" id="ARBA00025661"/>
    </source>
</evidence>
<feature type="compositionally biased region" description="Polar residues" evidence="12">
    <location>
        <begin position="1337"/>
        <end position="1348"/>
    </location>
</feature>
<reference evidence="16" key="2">
    <citation type="journal article" date="2023" name="IMA Fungus">
        <title>Comparative genomic study of the Penicillium genus elucidates a diverse pangenome and 15 lateral gene transfer events.</title>
        <authorList>
            <person name="Petersen C."/>
            <person name="Sorensen T."/>
            <person name="Nielsen M.R."/>
            <person name="Sondergaard T.E."/>
            <person name="Sorensen J.L."/>
            <person name="Fitzpatrick D.A."/>
            <person name="Frisvad J.C."/>
            <person name="Nielsen K.L."/>
        </authorList>
    </citation>
    <scope>NUCLEOTIDE SEQUENCE</scope>
    <source>
        <strain evidence="16">IBT 22155</strain>
    </source>
</reference>
<comment type="similarity">
    <text evidence="2 11">Belongs to the Mediator complex subunit 13 family.</text>
</comment>
<evidence type="ECO:0000313" key="17">
    <source>
        <dbReference type="Proteomes" id="UP001149079"/>
    </source>
</evidence>
<dbReference type="OrthoDB" id="103819at2759"/>
<evidence type="ECO:0000256" key="8">
    <source>
        <dbReference type="ARBA" id="ARBA00023242"/>
    </source>
</evidence>
<feature type="compositionally biased region" description="Polar residues" evidence="12">
    <location>
        <begin position="127"/>
        <end position="139"/>
    </location>
</feature>
<evidence type="ECO:0000256" key="2">
    <source>
        <dbReference type="ARBA" id="ARBA00009354"/>
    </source>
</evidence>
<reference evidence="16" key="1">
    <citation type="submission" date="2022-11" db="EMBL/GenBank/DDBJ databases">
        <authorList>
            <person name="Petersen C."/>
        </authorList>
    </citation>
    <scope>NUCLEOTIDE SEQUENCE</scope>
    <source>
        <strain evidence="16">IBT 22155</strain>
    </source>
</reference>